<feature type="transmembrane region" description="Helical" evidence="2">
    <location>
        <begin position="213"/>
        <end position="232"/>
    </location>
</feature>
<feature type="transmembrane region" description="Helical" evidence="2">
    <location>
        <begin position="182"/>
        <end position="206"/>
    </location>
</feature>
<feature type="transmembrane region" description="Helical" evidence="2">
    <location>
        <begin position="316"/>
        <end position="333"/>
    </location>
</feature>
<keyword evidence="2" id="KW-1133">Transmembrane helix</keyword>
<feature type="transmembrane region" description="Helical" evidence="2">
    <location>
        <begin position="609"/>
        <end position="627"/>
    </location>
</feature>
<evidence type="ECO:0000313" key="3">
    <source>
        <dbReference type="EMBL" id="MCA9726502.1"/>
    </source>
</evidence>
<dbReference type="AlphaFoldDB" id="A0A956LXQ6"/>
<organism evidence="3 4">
    <name type="scientific">Eiseniibacteriota bacterium</name>
    <dbReference type="NCBI Taxonomy" id="2212470"/>
    <lineage>
        <taxon>Bacteria</taxon>
        <taxon>Candidatus Eiseniibacteriota</taxon>
    </lineage>
</organism>
<comment type="caution">
    <text evidence="3">The sequence shown here is derived from an EMBL/GenBank/DDBJ whole genome shotgun (WGS) entry which is preliminary data.</text>
</comment>
<feature type="transmembrane region" description="Helical" evidence="2">
    <location>
        <begin position="293"/>
        <end position="309"/>
    </location>
</feature>
<feature type="transmembrane region" description="Helical" evidence="2">
    <location>
        <begin position="244"/>
        <end position="261"/>
    </location>
</feature>
<feature type="transmembrane region" description="Helical" evidence="2">
    <location>
        <begin position="475"/>
        <end position="496"/>
    </location>
</feature>
<feature type="transmembrane region" description="Helical" evidence="2">
    <location>
        <begin position="539"/>
        <end position="559"/>
    </location>
</feature>
<dbReference type="InterPro" id="IPR019286">
    <property type="entry name" value="DUF2339_TM"/>
</dbReference>
<feature type="compositionally biased region" description="Pro residues" evidence="1">
    <location>
        <begin position="114"/>
        <end position="127"/>
    </location>
</feature>
<feature type="transmembrane region" description="Helical" evidence="2">
    <location>
        <begin position="579"/>
        <end position="602"/>
    </location>
</feature>
<reference evidence="3" key="1">
    <citation type="submission" date="2020-04" db="EMBL/GenBank/DDBJ databases">
        <authorList>
            <person name="Zhang T."/>
        </authorList>
    </citation>
    <scope>NUCLEOTIDE SEQUENCE</scope>
    <source>
        <strain evidence="3">HKST-UBA01</strain>
    </source>
</reference>
<name>A0A956LXQ6_UNCEI</name>
<feature type="transmembrane region" description="Helical" evidence="2">
    <location>
        <begin position="453"/>
        <end position="468"/>
    </location>
</feature>
<feature type="transmembrane region" description="Helical" evidence="2">
    <location>
        <begin position="633"/>
        <end position="653"/>
    </location>
</feature>
<dbReference type="Pfam" id="PF10101">
    <property type="entry name" value="DUF2339"/>
    <property type="match status" value="2"/>
</dbReference>
<proteinExistence type="predicted"/>
<feature type="transmembrane region" description="Helical" evidence="2">
    <location>
        <begin position="399"/>
        <end position="418"/>
    </location>
</feature>
<keyword evidence="2" id="KW-0812">Transmembrane</keyword>
<sequence>MPFLVMFGVAILLAGPVALVLALVFIPRVQRLEAEISALRTTLRAQRDALRALTGEAETDAVRTTTTSSSGAEVGESAPDPSGVPGVPTAAALPVTAGDPETPPTIAPGAAPRGAPPAAPAGTPPATPSTASADPARHAKTQHTGTTDLESLIGGQWLTWIGVLAIFFGTAFFLGIDLGAHPLAGLGQVVIGGAVASAFLGIGAALQGRRQRVLAQGLLGGGVALLFLAAYATTIFHELAPKEAIYALLTAVSVGGALLAIRMSSPTVAGLTLIGALLTPFFLELAGRAALQILPYLFVVNLGAAVVAARRDWRGLPLGAFLGSVILLAMVATETHSEPEVRTPLLAGAGSIWLLYVVLPLVSRPGERFWSAARGVLIFLDAGAFVFFLYHWLAPDFTAFRGASTMALGVLYVATGVLAERPRNLPLARITRYAGIALLCVAVPLQLDLGSVTFAWAVLGALLVELGTRREDGGYRVLGAITLAGDIVHAILGALFDWHGLDWMRPVVNASFLGNVALTAAMGHLSWRLRRAEDRPHERALATPVLLATLVLLWLVITIETVHGFDLAGSGGSRSLRLAANLTLSVFWAIYGGLLIGGGFVFRFRPVRLLGFSVIAVLVFKVFLLDIQDLERGYRIASFVAVGVLLLLVSILYQRGRQRAGDGHDPDPR</sequence>
<dbReference type="PANTHER" id="PTHR38434:SF1">
    <property type="entry name" value="BLL2549 PROTEIN"/>
    <property type="match status" value="1"/>
</dbReference>
<evidence type="ECO:0000256" key="1">
    <source>
        <dbReference type="SAM" id="MobiDB-lite"/>
    </source>
</evidence>
<feature type="transmembrane region" description="Helical" evidence="2">
    <location>
        <begin position="345"/>
        <end position="363"/>
    </location>
</feature>
<evidence type="ECO:0000256" key="2">
    <source>
        <dbReference type="SAM" id="Phobius"/>
    </source>
</evidence>
<feature type="transmembrane region" description="Helical" evidence="2">
    <location>
        <begin position="157"/>
        <end position="176"/>
    </location>
</feature>
<dbReference type="EMBL" id="JAGQHR010000037">
    <property type="protein sequence ID" value="MCA9726502.1"/>
    <property type="molecule type" value="Genomic_DNA"/>
</dbReference>
<protein>
    <submittedName>
        <fullName evidence="3">DUF2339 domain-containing protein</fullName>
    </submittedName>
</protein>
<accession>A0A956LXQ6</accession>
<gene>
    <name evidence="3" type="ORF">KC729_02400</name>
</gene>
<dbReference type="Proteomes" id="UP000697710">
    <property type="component" value="Unassembled WGS sequence"/>
</dbReference>
<dbReference type="PANTHER" id="PTHR38434">
    <property type="entry name" value="BLL2549 PROTEIN"/>
    <property type="match status" value="1"/>
</dbReference>
<feature type="transmembrane region" description="Helical" evidence="2">
    <location>
        <begin position="508"/>
        <end position="527"/>
    </location>
</feature>
<reference evidence="3" key="2">
    <citation type="journal article" date="2021" name="Microbiome">
        <title>Successional dynamics and alternative stable states in a saline activated sludge microbial community over 9 years.</title>
        <authorList>
            <person name="Wang Y."/>
            <person name="Ye J."/>
            <person name="Ju F."/>
            <person name="Liu L."/>
            <person name="Boyd J.A."/>
            <person name="Deng Y."/>
            <person name="Parks D.H."/>
            <person name="Jiang X."/>
            <person name="Yin X."/>
            <person name="Woodcroft B.J."/>
            <person name="Tyson G.W."/>
            <person name="Hugenholtz P."/>
            <person name="Polz M.F."/>
            <person name="Zhang T."/>
        </authorList>
    </citation>
    <scope>NUCLEOTIDE SEQUENCE</scope>
    <source>
        <strain evidence="3">HKST-UBA01</strain>
    </source>
</reference>
<feature type="transmembrane region" description="Helical" evidence="2">
    <location>
        <begin position="6"/>
        <end position="26"/>
    </location>
</feature>
<feature type="transmembrane region" description="Helical" evidence="2">
    <location>
        <begin position="430"/>
        <end position="447"/>
    </location>
</feature>
<evidence type="ECO:0000313" key="4">
    <source>
        <dbReference type="Proteomes" id="UP000697710"/>
    </source>
</evidence>
<feature type="transmembrane region" description="Helical" evidence="2">
    <location>
        <begin position="268"/>
        <end position="287"/>
    </location>
</feature>
<feature type="region of interest" description="Disordered" evidence="1">
    <location>
        <begin position="55"/>
        <end position="145"/>
    </location>
</feature>
<keyword evidence="2" id="KW-0472">Membrane</keyword>
<feature type="compositionally biased region" description="Polar residues" evidence="1">
    <location>
        <begin position="62"/>
        <end position="71"/>
    </location>
</feature>
<feature type="transmembrane region" description="Helical" evidence="2">
    <location>
        <begin position="375"/>
        <end position="393"/>
    </location>
</feature>